<dbReference type="NCBIfam" id="TIGR01076">
    <property type="entry name" value="sortase_fam"/>
    <property type="match status" value="1"/>
</dbReference>
<feature type="transmembrane region" description="Helical" evidence="2">
    <location>
        <begin position="263"/>
        <end position="282"/>
    </location>
</feature>
<keyword evidence="4" id="KW-1185">Reference proteome</keyword>
<evidence type="ECO:0000313" key="4">
    <source>
        <dbReference type="Proteomes" id="UP000782705"/>
    </source>
</evidence>
<protein>
    <recommendedName>
        <fullName evidence="5">Class C sortase</fullName>
    </recommendedName>
</protein>
<dbReference type="Proteomes" id="UP000782705">
    <property type="component" value="Unassembled WGS sequence"/>
</dbReference>
<dbReference type="InterPro" id="IPR023365">
    <property type="entry name" value="Sortase_dom-sf"/>
</dbReference>
<dbReference type="CDD" id="cd05827">
    <property type="entry name" value="Sortase_C"/>
    <property type="match status" value="1"/>
</dbReference>
<comment type="caution">
    <text evidence="3">The sequence shown here is derived from an EMBL/GenBank/DDBJ whole genome shotgun (WGS) entry which is preliminary data.</text>
</comment>
<dbReference type="InterPro" id="IPR005754">
    <property type="entry name" value="Sortase"/>
</dbReference>
<sequence>MAQQQKNERMNVCLKLLMAVLFLTGAAIFSYPFVADTINNYYDQKILEKLHREQQSTHQKENQQRLQQMSEENMRLVNQLEPSIPDFSLLESVLESALQQTSNPGKSYFENRTLGALYIPKITVSLPIFSETNATLLDHGVTVLQGTSFPIGGKNTHAVLTGHSGLPTKKLLTDLEKLEVGDLFYLDIVTEKLAYQVIQLKTVLPTELEDLAIQEEKDLVTLVTCTPYMVNTHRLLVTAQRVPYKEEMAQEKQQTRTYHYRRFRVMLICIPLFFGTVFYWMWRKLVYYQCGKYTYDFVFTVLGADTIGHTLGIARCNNPKKILQTTTIQADGQVTFKQLRGGKYFVKKLEATADFPVIKGYVFRVKDSQFRLRKGRYISRQKQKYIVDWRGKSE</sequence>
<evidence type="ECO:0000256" key="1">
    <source>
        <dbReference type="ARBA" id="ARBA00022801"/>
    </source>
</evidence>
<feature type="transmembrane region" description="Helical" evidence="2">
    <location>
        <begin position="12"/>
        <end position="34"/>
    </location>
</feature>
<evidence type="ECO:0008006" key="5">
    <source>
        <dbReference type="Google" id="ProtNLM"/>
    </source>
</evidence>
<organism evidence="3 4">
    <name type="scientific">Candidatus Enterococcus willemsii</name>
    <dbReference type="NCBI Taxonomy" id="1857215"/>
    <lineage>
        <taxon>Bacteria</taxon>
        <taxon>Bacillati</taxon>
        <taxon>Bacillota</taxon>
        <taxon>Bacilli</taxon>
        <taxon>Lactobacillales</taxon>
        <taxon>Enterococcaceae</taxon>
        <taxon>Enterococcus</taxon>
    </lineage>
</organism>
<keyword evidence="2" id="KW-0472">Membrane</keyword>
<keyword evidence="2" id="KW-1133">Transmembrane helix</keyword>
<dbReference type="InterPro" id="IPR042002">
    <property type="entry name" value="Sortase_C"/>
</dbReference>
<accession>A0ABQ6YVV4</accession>
<dbReference type="Pfam" id="PF04203">
    <property type="entry name" value="Sortase"/>
    <property type="match status" value="1"/>
</dbReference>
<dbReference type="RefSeq" id="WP_161903230.1">
    <property type="nucleotide sequence ID" value="NZ_MAEL01000057.1"/>
</dbReference>
<name>A0ABQ6YVV4_9ENTE</name>
<evidence type="ECO:0000313" key="3">
    <source>
        <dbReference type="EMBL" id="KAF1301451.1"/>
    </source>
</evidence>
<dbReference type="NCBIfam" id="NF033745">
    <property type="entry name" value="class_C_sortase"/>
    <property type="match status" value="1"/>
</dbReference>
<dbReference type="Gene3D" id="2.40.260.10">
    <property type="entry name" value="Sortase"/>
    <property type="match status" value="1"/>
</dbReference>
<reference evidence="3 4" key="1">
    <citation type="submission" date="2016-06" db="EMBL/GenBank/DDBJ databases">
        <title>Four novel species of enterococci isolated from chicken manure.</title>
        <authorList>
            <person name="Van Tyne D."/>
        </authorList>
    </citation>
    <scope>NUCLEOTIDE SEQUENCE [LARGE SCALE GENOMIC DNA]</scope>
    <source>
        <strain evidence="3 4">CU12B</strain>
    </source>
</reference>
<gene>
    <name evidence="3" type="ORF">BAU17_05875</name>
</gene>
<proteinExistence type="predicted"/>
<dbReference type="SUPFAM" id="SSF63817">
    <property type="entry name" value="Sortase"/>
    <property type="match status" value="1"/>
</dbReference>
<keyword evidence="2" id="KW-0812">Transmembrane</keyword>
<keyword evidence="1" id="KW-0378">Hydrolase</keyword>
<evidence type="ECO:0000256" key="2">
    <source>
        <dbReference type="SAM" id="Phobius"/>
    </source>
</evidence>
<dbReference type="EMBL" id="MAEL01000057">
    <property type="protein sequence ID" value="KAF1301451.1"/>
    <property type="molecule type" value="Genomic_DNA"/>
</dbReference>